<gene>
    <name evidence="2" type="ORF">CSSPJE1EN2_LOCUS22278</name>
</gene>
<dbReference type="InterPro" id="IPR006917">
    <property type="entry name" value="SOUL_heme-bd"/>
</dbReference>
<dbReference type="Proteomes" id="UP001497522">
    <property type="component" value="Chromosome 8"/>
</dbReference>
<dbReference type="SUPFAM" id="SSF55136">
    <property type="entry name" value="Probable bacterial effector-binding domain"/>
    <property type="match status" value="2"/>
</dbReference>
<dbReference type="InterPro" id="IPR011256">
    <property type="entry name" value="Reg_factor_effector_dom_sf"/>
</dbReference>
<evidence type="ECO:0000256" key="1">
    <source>
        <dbReference type="ARBA" id="ARBA00009817"/>
    </source>
</evidence>
<keyword evidence="3" id="KW-1185">Reference proteome</keyword>
<comment type="similarity">
    <text evidence="1">Belongs to the HEBP family.</text>
</comment>
<evidence type="ECO:0000313" key="3">
    <source>
        <dbReference type="Proteomes" id="UP001497522"/>
    </source>
</evidence>
<dbReference type="PANTHER" id="PTHR11220:SF54">
    <property type="entry name" value="OS02G0533200 PROTEIN"/>
    <property type="match status" value="1"/>
</dbReference>
<dbReference type="Pfam" id="PF04832">
    <property type="entry name" value="SOUL"/>
    <property type="match status" value="1"/>
</dbReference>
<organism evidence="2 3">
    <name type="scientific">Sphagnum jensenii</name>
    <dbReference type="NCBI Taxonomy" id="128206"/>
    <lineage>
        <taxon>Eukaryota</taxon>
        <taxon>Viridiplantae</taxon>
        <taxon>Streptophyta</taxon>
        <taxon>Embryophyta</taxon>
        <taxon>Bryophyta</taxon>
        <taxon>Sphagnophytina</taxon>
        <taxon>Sphagnopsida</taxon>
        <taxon>Sphagnales</taxon>
        <taxon>Sphagnaceae</taxon>
        <taxon>Sphagnum</taxon>
    </lineage>
</organism>
<reference evidence="2" key="1">
    <citation type="submission" date="2024-03" db="EMBL/GenBank/DDBJ databases">
        <authorList>
            <consortium name="ELIXIR-Norway"/>
            <consortium name="Elixir Norway"/>
        </authorList>
    </citation>
    <scope>NUCLEOTIDE SEQUENCE</scope>
</reference>
<dbReference type="PANTHER" id="PTHR11220">
    <property type="entry name" value="HEME-BINDING PROTEIN-RELATED"/>
    <property type="match status" value="1"/>
</dbReference>
<accession>A0ABP1BWS9</accession>
<dbReference type="Gene3D" id="3.20.80.10">
    <property type="entry name" value="Regulatory factor, effector binding domain"/>
    <property type="match status" value="1"/>
</dbReference>
<sequence>MATTTCATCATTTTVAGGGGGGGGGPQLLLKETPKAGGRGRKKQFQVVMRTAATTLENTRISLLRALSTQAASQSRRSIENLAKEVVKYTNPRKNEARNLEEALMTVPDLETIPYTVIRQEQDFEIREVKSYVVAETVMPGRSGFDFVGSGQAFNTLAAYLFGKNTKETEMAMTTPVVTQRVQSEGVKMEMTTPVIQQASGQGQWRMSFVLPAKYSEDTPIPKDSTVSIKTIPAKTVAVTVFSGFVTDDDVRKKEEGLRRAILRDGQVRVKANAQPEVAQYNPPFTPPFMRRNELALEVEEL</sequence>
<protein>
    <recommendedName>
        <fullName evidence="4">SOUL heme-binding protein</fullName>
    </recommendedName>
</protein>
<evidence type="ECO:0008006" key="4">
    <source>
        <dbReference type="Google" id="ProtNLM"/>
    </source>
</evidence>
<name>A0ABP1BWS9_9BRYO</name>
<dbReference type="EMBL" id="OZ023709">
    <property type="protein sequence ID" value="CAK9880879.1"/>
    <property type="molecule type" value="Genomic_DNA"/>
</dbReference>
<evidence type="ECO:0000313" key="2">
    <source>
        <dbReference type="EMBL" id="CAK9880879.1"/>
    </source>
</evidence>
<proteinExistence type="inferred from homology"/>